<comment type="caution">
    <text evidence="1">The sequence shown here is derived from an EMBL/GenBank/DDBJ whole genome shotgun (WGS) entry which is preliminary data.</text>
</comment>
<reference evidence="1 2" key="1">
    <citation type="submission" date="2024-10" db="EMBL/GenBank/DDBJ databases">
        <authorList>
            <person name="Kim D."/>
        </authorList>
    </citation>
    <scope>NUCLEOTIDE SEQUENCE [LARGE SCALE GENOMIC DNA]</scope>
    <source>
        <strain evidence="1">Taebaek</strain>
    </source>
</reference>
<dbReference type="Proteomes" id="UP001620645">
    <property type="component" value="Unassembled WGS sequence"/>
</dbReference>
<name>A0ABD2J672_HETSC</name>
<keyword evidence="2" id="KW-1185">Reference proteome</keyword>
<sequence>MDRKFEDMERKFERFREDTFELFDTIVERIEDGNKDIAHFCRNTAQTMDLLALNITTSVSAFKRRKQQCGQDTDSAMTAERTFGGGQLTAAAQSDATSAARGGEFGAKANNFRDCVPSTTSPICPNDKVSLSIAIRQGRLDNPGVDSAIKSNCEKSDKALFYEHAESLQSLLHDFPRKLRNECTDRTSINIAIYDFEARFMSTLDEMNSVMNALRSSIDAE</sequence>
<dbReference type="EMBL" id="JBICCN010000232">
    <property type="protein sequence ID" value="KAL3085343.1"/>
    <property type="molecule type" value="Genomic_DNA"/>
</dbReference>
<protein>
    <submittedName>
        <fullName evidence="1">Uncharacterized protein</fullName>
    </submittedName>
</protein>
<proteinExistence type="predicted"/>
<accession>A0ABD2J672</accession>
<organism evidence="1 2">
    <name type="scientific">Heterodera schachtii</name>
    <name type="common">Sugarbeet cyst nematode worm</name>
    <name type="synonym">Tylenchus schachtii</name>
    <dbReference type="NCBI Taxonomy" id="97005"/>
    <lineage>
        <taxon>Eukaryota</taxon>
        <taxon>Metazoa</taxon>
        <taxon>Ecdysozoa</taxon>
        <taxon>Nematoda</taxon>
        <taxon>Chromadorea</taxon>
        <taxon>Rhabditida</taxon>
        <taxon>Tylenchina</taxon>
        <taxon>Tylenchomorpha</taxon>
        <taxon>Tylenchoidea</taxon>
        <taxon>Heteroderidae</taxon>
        <taxon>Heteroderinae</taxon>
        <taxon>Heterodera</taxon>
    </lineage>
</organism>
<gene>
    <name evidence="1" type="ORF">niasHS_010412</name>
</gene>
<dbReference type="AlphaFoldDB" id="A0ABD2J672"/>
<evidence type="ECO:0000313" key="2">
    <source>
        <dbReference type="Proteomes" id="UP001620645"/>
    </source>
</evidence>
<evidence type="ECO:0000313" key="1">
    <source>
        <dbReference type="EMBL" id="KAL3085343.1"/>
    </source>
</evidence>